<keyword evidence="2" id="KW-1185">Reference proteome</keyword>
<protein>
    <submittedName>
        <fullName evidence="1">Uncharacterized protein</fullName>
    </submittedName>
</protein>
<sequence>MTPRLKDTGRSPARTNVTLTILRVADLAAALLEGLFEHPVNCCDNLIALCSVDLCRRDFPPAGPSSC</sequence>
<name>A0A0S4LLW9_9BACT</name>
<reference evidence="2" key="1">
    <citation type="submission" date="2015-10" db="EMBL/GenBank/DDBJ databases">
        <authorList>
            <person name="Luecker S."/>
            <person name="Luecker S."/>
        </authorList>
    </citation>
    <scope>NUCLEOTIDE SEQUENCE [LARGE SCALE GENOMIC DNA]</scope>
</reference>
<gene>
    <name evidence="1" type="ORF">COMA2_50151</name>
</gene>
<evidence type="ECO:0000313" key="2">
    <source>
        <dbReference type="Proteomes" id="UP000198736"/>
    </source>
</evidence>
<dbReference type="EMBL" id="CZPZ01000032">
    <property type="protein sequence ID" value="CUS38583.1"/>
    <property type="molecule type" value="Genomic_DNA"/>
</dbReference>
<accession>A0A0S4LLW9</accession>
<organism evidence="1 2">
    <name type="scientific">Candidatus Nitrospira nitrificans</name>
    <dbReference type="NCBI Taxonomy" id="1742973"/>
    <lineage>
        <taxon>Bacteria</taxon>
        <taxon>Pseudomonadati</taxon>
        <taxon>Nitrospirota</taxon>
        <taxon>Nitrospiria</taxon>
        <taxon>Nitrospirales</taxon>
        <taxon>Nitrospiraceae</taxon>
        <taxon>Nitrospira</taxon>
    </lineage>
</organism>
<dbReference type="AlphaFoldDB" id="A0A0S4LLW9"/>
<evidence type="ECO:0000313" key="1">
    <source>
        <dbReference type="EMBL" id="CUS38583.1"/>
    </source>
</evidence>
<proteinExistence type="predicted"/>
<dbReference type="STRING" id="1742973.COMA2_50151"/>
<dbReference type="Proteomes" id="UP000198736">
    <property type="component" value="Unassembled WGS sequence"/>
</dbReference>